<dbReference type="KEGG" id="aali:118464120"/>
<dbReference type="RefSeq" id="XP_035787101.1">
    <property type="nucleotide sequence ID" value="XM_035931208.1"/>
</dbReference>
<name>A0A182FB70_ANOAL</name>
<feature type="region of interest" description="Disordered" evidence="1">
    <location>
        <begin position="175"/>
        <end position="199"/>
    </location>
</feature>
<dbReference type="VEuPathDB" id="VectorBase:AALB003751"/>
<evidence type="ECO:0000256" key="1">
    <source>
        <dbReference type="SAM" id="MobiDB-lite"/>
    </source>
</evidence>
<dbReference type="Proteomes" id="UP000069272">
    <property type="component" value="Chromosome 3R"/>
</dbReference>
<reference evidence="2 3" key="1">
    <citation type="journal article" date="2017" name="G3 (Bethesda)">
        <title>The Physical Genome Mapping of Anopheles albimanus Corrected Scaffold Misassemblies and Identified Interarm Rearrangements in Genus Anopheles.</title>
        <authorList>
            <person name="Artemov G.N."/>
            <person name="Peery A.N."/>
            <person name="Jiang X."/>
            <person name="Tu Z."/>
            <person name="Stegniy V.N."/>
            <person name="Sharakhova M.V."/>
            <person name="Sharakhov I.V."/>
        </authorList>
    </citation>
    <scope>NUCLEOTIDE SEQUENCE [LARGE SCALE GENOMIC DNA]</scope>
    <source>
        <strain evidence="2 3">ALBI9_A</strain>
    </source>
</reference>
<dbReference type="VEuPathDB" id="VectorBase:AALB20_027596"/>
<dbReference type="OrthoDB" id="7735965at2759"/>
<organism evidence="2 3">
    <name type="scientific">Anopheles albimanus</name>
    <name type="common">New world malaria mosquito</name>
    <dbReference type="NCBI Taxonomy" id="7167"/>
    <lineage>
        <taxon>Eukaryota</taxon>
        <taxon>Metazoa</taxon>
        <taxon>Ecdysozoa</taxon>
        <taxon>Arthropoda</taxon>
        <taxon>Hexapoda</taxon>
        <taxon>Insecta</taxon>
        <taxon>Pterygota</taxon>
        <taxon>Neoptera</taxon>
        <taxon>Endopterygota</taxon>
        <taxon>Diptera</taxon>
        <taxon>Nematocera</taxon>
        <taxon>Culicoidea</taxon>
        <taxon>Culicidae</taxon>
        <taxon>Anophelinae</taxon>
        <taxon>Anopheles</taxon>
    </lineage>
</organism>
<dbReference type="AlphaFoldDB" id="A0A182FB70"/>
<evidence type="ECO:0000313" key="2">
    <source>
        <dbReference type="EnsemblMetazoa" id="AALB003751-PA"/>
    </source>
</evidence>
<dbReference type="GeneID" id="118464120"/>
<proteinExistence type="predicted"/>
<dbReference type="STRING" id="7167.A0A182FB70"/>
<accession>A0A182FB70</accession>
<sequence length="284" mass="32457">MDAPMETRSSEDPEVRKAFSESILHLLRPLSALEMAGSEVQPARCDSAISGRSGLSEPFSDLDESYILLDQRAKQSGTDEGDDMMLLNQFTSEFRHVYDQLLAEQQREQPEDLAVQDAKDLLLPPSDSAAGEAVPDDRRSSDFAFEAAPSGFSAEFQSFIEEMLHKCNLKYHLEEQQKQHSHRRGRRQRKVQPIDPKEQLLEPAERESLSGVWCMLDAVSEPNGFPITDGPYDLYEDERFAWLLGEDIPWTRLEVSRKKCEQWLKMGPAISKTDEKRSHSQQRR</sequence>
<keyword evidence="3" id="KW-1185">Reference proteome</keyword>
<reference evidence="2" key="2">
    <citation type="submission" date="2022-08" db="UniProtKB">
        <authorList>
            <consortium name="EnsemblMetazoa"/>
        </authorList>
    </citation>
    <scope>IDENTIFICATION</scope>
    <source>
        <strain evidence="2">STECLA/ALBI9_A</strain>
    </source>
</reference>
<feature type="compositionally biased region" description="Basic residues" evidence="1">
    <location>
        <begin position="179"/>
        <end position="190"/>
    </location>
</feature>
<protein>
    <submittedName>
        <fullName evidence="2">Uncharacterized protein</fullName>
    </submittedName>
</protein>
<evidence type="ECO:0000313" key="3">
    <source>
        <dbReference type="Proteomes" id="UP000069272"/>
    </source>
</evidence>
<dbReference type="EnsemblMetazoa" id="AALB003751-RA">
    <property type="protein sequence ID" value="AALB003751-PA"/>
    <property type="gene ID" value="AALB003751"/>
</dbReference>